<dbReference type="AlphaFoldDB" id="A0A3B9QUD7"/>
<dbReference type="EMBL" id="DMDD01000139">
    <property type="protein sequence ID" value="HAF72533.1"/>
    <property type="molecule type" value="Genomic_DNA"/>
</dbReference>
<proteinExistence type="predicted"/>
<sequence length="110" mass="12579">MTSEREIHQIAADEAREALRRYPALWENHPHLREGEWGRCADLIANYPILDLPVGDRDGTWWPLHGYAYGHIQRRGDRIIISRGEKPMHLTKGESLELAAILTAAAMEEP</sequence>
<protein>
    <submittedName>
        <fullName evidence="1">Uncharacterized protein</fullName>
    </submittedName>
</protein>
<dbReference type="Proteomes" id="UP000260925">
    <property type="component" value="Unassembled WGS sequence"/>
</dbReference>
<reference evidence="1 2" key="1">
    <citation type="journal article" date="2018" name="Nat. Biotechnol.">
        <title>A standardized bacterial taxonomy based on genome phylogeny substantially revises the tree of life.</title>
        <authorList>
            <person name="Parks D.H."/>
            <person name="Chuvochina M."/>
            <person name="Waite D.W."/>
            <person name="Rinke C."/>
            <person name="Skarshewski A."/>
            <person name="Chaumeil P.A."/>
            <person name="Hugenholtz P."/>
        </authorList>
    </citation>
    <scope>NUCLEOTIDE SEQUENCE [LARGE SCALE GENOMIC DNA]</scope>
    <source>
        <strain evidence="1">UBA9851</strain>
    </source>
</reference>
<gene>
    <name evidence="1" type="ORF">DCL06_06260</name>
</gene>
<organism evidence="1 2">
    <name type="scientific">Corynebacterium variabile</name>
    <dbReference type="NCBI Taxonomy" id="1727"/>
    <lineage>
        <taxon>Bacteria</taxon>
        <taxon>Bacillati</taxon>
        <taxon>Actinomycetota</taxon>
        <taxon>Actinomycetes</taxon>
        <taxon>Mycobacteriales</taxon>
        <taxon>Corynebacteriaceae</taxon>
        <taxon>Corynebacterium</taxon>
    </lineage>
</organism>
<accession>A0A3B9QUD7</accession>
<evidence type="ECO:0000313" key="1">
    <source>
        <dbReference type="EMBL" id="HAF72533.1"/>
    </source>
</evidence>
<comment type="caution">
    <text evidence="1">The sequence shown here is derived from an EMBL/GenBank/DDBJ whole genome shotgun (WGS) entry which is preliminary data.</text>
</comment>
<name>A0A3B9QUD7_9CORY</name>
<evidence type="ECO:0000313" key="2">
    <source>
        <dbReference type="Proteomes" id="UP000260925"/>
    </source>
</evidence>